<dbReference type="Gene3D" id="1.20.900.10">
    <property type="entry name" value="Dbl homology (DH) domain"/>
    <property type="match status" value="1"/>
</dbReference>
<evidence type="ECO:0000259" key="2">
    <source>
        <dbReference type="PROSITE" id="PS50003"/>
    </source>
</evidence>
<feature type="domain" description="DH" evidence="3">
    <location>
        <begin position="103"/>
        <end position="296"/>
    </location>
</feature>
<sequence length="589" mass="67244">MDSSPKMMGRHNITPPPPYQVAAPRTLPPPSPKPVIVSSTPHDPHRGIVKPDIHQAMVIPTNGHISPIVAPVSPMIPPSNIENSYISTPLDVDIRRKRFPSDRAYFMAKELLMTERTYKKDLEIIDVWLREELAKEEPTSELDPLKALINLVAPLLQFHNNFLKEVDTRLSCWEGRSHNTPLKGEQQRIGDVLANNMDMLPLYENYIARHRAVLESLDIALRQSRRLLTLHRDFEAQKVCYLPLTSLALKPLHRLLHYDRLLDRLIKHYGPLHPDYNSCVEAKKRLAPIIHKLPAELRTSEGWAQLSELRRHVAGCGELLPGRQQFLRQGCLMKLSRKGFQQRLFLLFSDILLYCSRSVPTNNTNNQQEFKVHGQLPLRGLLVEEADERQGAQHCMTFTSRGRQTIVAANTSEERDRWLTAVLAAIREAEESKAFSPVLSSCSSSDEVLPGVDEPPQQKAVTPAQRSNTSVHVCWHRGASLGLEDQLRAVENQLSGFLLRKFKNSNGWQKLWVVFTNFCLFFYKTFQDDAPLASLPLLGYTISQPDDKDGISKDYVFKLQFKTHVYFFRAESEYTFGRWLEVISSATQH</sequence>
<dbReference type="PROSITE" id="PS50010">
    <property type="entry name" value="DH_2"/>
    <property type="match status" value="1"/>
</dbReference>
<protein>
    <submittedName>
        <fullName evidence="4">Uncharacterized protein</fullName>
    </submittedName>
</protein>
<dbReference type="SMART" id="SM00325">
    <property type="entry name" value="RhoGEF"/>
    <property type="match status" value="1"/>
</dbReference>
<dbReference type="FunFam" id="2.30.29.30:FF:000046">
    <property type="entry name" value="FERM, RhoGEF and pleckstrin domain-containing protein 1"/>
    <property type="match status" value="1"/>
</dbReference>
<evidence type="ECO:0000256" key="1">
    <source>
        <dbReference type="SAM" id="MobiDB-lite"/>
    </source>
</evidence>
<evidence type="ECO:0000313" key="4">
    <source>
        <dbReference type="EMBL" id="CAB3384341.1"/>
    </source>
</evidence>
<dbReference type="InterPro" id="IPR001849">
    <property type="entry name" value="PH_domain"/>
</dbReference>
<reference evidence="4 5" key="1">
    <citation type="submission" date="2020-04" db="EMBL/GenBank/DDBJ databases">
        <authorList>
            <person name="Alioto T."/>
            <person name="Alioto T."/>
            <person name="Gomez Garrido J."/>
        </authorList>
    </citation>
    <scope>NUCLEOTIDE SEQUENCE [LARGE SCALE GENOMIC DNA]</scope>
</reference>
<dbReference type="GO" id="GO:0005085">
    <property type="term" value="F:guanyl-nucleotide exchange factor activity"/>
    <property type="evidence" value="ECO:0007669"/>
    <property type="project" value="InterPro"/>
</dbReference>
<feature type="domain" description="PH" evidence="2">
    <location>
        <begin position="325"/>
        <end position="427"/>
    </location>
</feature>
<proteinExistence type="predicted"/>
<dbReference type="InterPro" id="IPR035899">
    <property type="entry name" value="DBL_dom_sf"/>
</dbReference>
<dbReference type="Pfam" id="PF00621">
    <property type="entry name" value="RhoGEF"/>
    <property type="match status" value="1"/>
</dbReference>
<comment type="caution">
    <text evidence="4">The sequence shown here is derived from an EMBL/GenBank/DDBJ whole genome shotgun (WGS) entry which is preliminary data.</text>
</comment>
<dbReference type="InterPro" id="IPR011993">
    <property type="entry name" value="PH-like_dom_sf"/>
</dbReference>
<dbReference type="PANTHER" id="PTHR45858:SF5">
    <property type="entry name" value="MOESIN_EZRIN_RADIXIN HOMOLOG 1"/>
    <property type="match status" value="1"/>
</dbReference>
<dbReference type="SUPFAM" id="SSF48065">
    <property type="entry name" value="DBL homology domain (DH-domain)"/>
    <property type="match status" value="1"/>
</dbReference>
<dbReference type="Pfam" id="PF00169">
    <property type="entry name" value="PH"/>
    <property type="match status" value="2"/>
</dbReference>
<dbReference type="EMBL" id="CADEPI010000346">
    <property type="protein sequence ID" value="CAB3384341.1"/>
    <property type="molecule type" value="Genomic_DNA"/>
</dbReference>
<feature type="domain" description="PH" evidence="2">
    <location>
        <begin position="491"/>
        <end position="588"/>
    </location>
</feature>
<dbReference type="SUPFAM" id="SSF50729">
    <property type="entry name" value="PH domain-like"/>
    <property type="match status" value="2"/>
</dbReference>
<dbReference type="OrthoDB" id="9990815at2759"/>
<dbReference type="AlphaFoldDB" id="A0A8S1DTJ9"/>
<dbReference type="Gene3D" id="2.30.29.30">
    <property type="entry name" value="Pleckstrin-homology domain (PH domain)/Phosphotyrosine-binding domain (PTB)"/>
    <property type="match status" value="2"/>
</dbReference>
<organism evidence="4 5">
    <name type="scientific">Cloeon dipterum</name>
    <dbReference type="NCBI Taxonomy" id="197152"/>
    <lineage>
        <taxon>Eukaryota</taxon>
        <taxon>Metazoa</taxon>
        <taxon>Ecdysozoa</taxon>
        <taxon>Arthropoda</taxon>
        <taxon>Hexapoda</taxon>
        <taxon>Insecta</taxon>
        <taxon>Pterygota</taxon>
        <taxon>Palaeoptera</taxon>
        <taxon>Ephemeroptera</taxon>
        <taxon>Pisciforma</taxon>
        <taxon>Baetidae</taxon>
        <taxon>Cloeon</taxon>
    </lineage>
</organism>
<evidence type="ECO:0000259" key="3">
    <source>
        <dbReference type="PROSITE" id="PS50010"/>
    </source>
</evidence>
<dbReference type="InterPro" id="IPR051835">
    <property type="entry name" value="RAC1-GEF"/>
</dbReference>
<dbReference type="PROSITE" id="PS50003">
    <property type="entry name" value="PH_DOMAIN"/>
    <property type="match status" value="2"/>
</dbReference>
<evidence type="ECO:0000313" key="5">
    <source>
        <dbReference type="Proteomes" id="UP000494165"/>
    </source>
</evidence>
<dbReference type="SMART" id="SM00233">
    <property type="entry name" value="PH"/>
    <property type="match status" value="2"/>
</dbReference>
<dbReference type="CDD" id="cd00160">
    <property type="entry name" value="RhoGEF"/>
    <property type="match status" value="1"/>
</dbReference>
<gene>
    <name evidence="4" type="ORF">CLODIP_2_CD10540</name>
</gene>
<accession>A0A8S1DTJ9</accession>
<dbReference type="InterPro" id="IPR000219">
    <property type="entry name" value="DH_dom"/>
</dbReference>
<keyword evidence="5" id="KW-1185">Reference proteome</keyword>
<feature type="region of interest" description="Disordered" evidence="1">
    <location>
        <begin position="1"/>
        <end position="46"/>
    </location>
</feature>
<name>A0A8S1DTJ9_9INSE</name>
<dbReference type="CDD" id="cd13235">
    <property type="entry name" value="PH2_FARP1-like"/>
    <property type="match status" value="1"/>
</dbReference>
<dbReference type="Proteomes" id="UP000494165">
    <property type="component" value="Unassembled WGS sequence"/>
</dbReference>
<dbReference type="PANTHER" id="PTHR45858">
    <property type="entry name" value="FERM DOMAIN CONTAINING PROTEIN"/>
    <property type="match status" value="1"/>
</dbReference>